<evidence type="ECO:0000313" key="4">
    <source>
        <dbReference type="Proteomes" id="UP000297706"/>
    </source>
</evidence>
<feature type="compositionally biased region" description="Low complexity" evidence="1">
    <location>
        <begin position="1398"/>
        <end position="1416"/>
    </location>
</feature>
<keyword evidence="4" id="KW-1185">Reference proteome</keyword>
<evidence type="ECO:0000259" key="2">
    <source>
        <dbReference type="SMART" id="SM00912"/>
    </source>
</evidence>
<dbReference type="InterPro" id="IPR025157">
    <property type="entry name" value="Hemagglutinin_rpt"/>
</dbReference>
<dbReference type="Pfam" id="PF21726">
    <property type="entry name" value="DUF6862"/>
    <property type="match status" value="1"/>
</dbReference>
<dbReference type="InterPro" id="IPR008638">
    <property type="entry name" value="FhaB/CdiA-like_TPS"/>
</dbReference>
<sequence length="2281" mass="237506">MNKQCYRIIFNAVRGSMMVVAENVKSHIGKAATGKTVATSIIRLPALQQSHTLRPMAFNLMLALGMAMVIPNPLNIPIAQADIVADQTAASTLRPMVMNAANGTPLVNIQTPSAAGVSRNVYSQFDVNSNGVILNNSRSNIETQLGGWVQANPYLAGGSAKVILNEVNSQNPSLLNGYIELAGSRAQVVIANPAGISCNGCGFINAHRATLTTGTPILNNGSLLGYRVGGGSSINILGNGLDASQANFTDVIARAVEVNAGIWANALNITTGTNQVNVDQNGHQTSVTPISPNSSSATPAFAVDVAALGGMYAGKISMVGTESGLGVRNAGSIGASVGEISITADGLLQNTGSISAKTNIQIDTVALTGNGSIKADANISINLNADYTHTGELQAGGNLNLQTTGDIANQSTLLASQSVTISAQNINNTAAGEIVGADTELNATGTLTNLGLIDGVDTRVNAGTLINTQTGSLFGDHLSVKVAHLSNTAGATIAARTQLDIGATTIENRSDSLMFSIGDLAIGGSLDNNHLAIGSADSLINDGATIESLGNSTFAVTDLQNLNADLVTQVVQTGTGSFDRFTPRHQSVILESGDYPAFQIGNVNVEWRYGSTYGLPYNFREYTRYLGTKTIYETQVVTSTPGQILAGGNMTFSGSVLNSDSQIIAGGNLDVSGASVQNLNTEGQTTTSYNGTAYYYDWDGNDDDYDVDVIGAYNPANTVLTYNLSTSRLEGSTTPTGSGTTVSSAAVPVVTSSLFQTSPDVAASYLIESNPRFTNYRNWLSSDYMLSQLASDPATMQKRLGDGFYEQKLIREQINQLTGRRFLTGYASDEAQYQALMDNGITTARTLQLIPGVALTAAQTAQLTSDIMWLVEKTVTLPDGTTTQALVPQVYVKLQSDDLHPTTGIMSGNSVTMQLSGDLVNQGTIAGRNFISLDAQNINNLGGQLQADTTLLKASNDINNIGGQFVAKDAMLLEAGNDINLRSTTQSSQNSSGASSFSRTNLDRVAGLYMSNPDAILVANAGNDANLMAATIINRGEGAVTQVNAGQNINLGTVTIAEQNSSVRNAKNYVKHGGTQEIGTQIQTNGDITLNTGKDFNAKAANVNSEDGAIKVAAAGDINIIEGRETSNFDTARKVKKSGTFSSKTKTQRDVFASDNSISSNFSADNITLQAGNDLTVRGSNIVSDNGTTLNANNNLNITSAQNTAYELHERKTKSSGLSSSGASVSLGTSKLSTKQTTNSTSQTGSTVGSVEGDVNVTTGKVYTQTASDVLTPAGDININAQQVNITSAQNTSQTLQETKFKQSGLTLAISNPVISAIQTAQQMSQAASQTSDSRMQALAAGTTALAVMNASDALGKVDQYGNVPTAGNTGPNDMTNVREANAVDQMGGINISLSIGTSKSSSKTTQTSSKAQSSTLNAGGDITIVASGAGEDSDINIIGSQVKASDDVMLKADDQINLLAAQNTDTLTGKNKSSSASLGVSVGTTSGFAVTASASQGKGKTTGNGTTWTETIIQGGHQNGDKVTLESGTDSTLKGAQLTGNQVVAHIGTSGTGNFNIESLQDTNQYKDKQKSAGLSVSIPIGAGSYGGSISASNSKTKSNYASVNEQSGIMAGDGGFQVSVNGNTNLTGAVIASTDKAIQNNANSLNTQTLTTANIENSAEYSAKGLSISAGVGLNQQPDGTGYKNSPTASAGSANLSDNSSSVTVSGISGGVVNITDNTNQQIKTGKDTTTTVAMLNRDVQTQLSSDAQGDTLAIAVDSQGNSLAGTLTPIFDKEQVQRELNAQIQITQAFSQVAPKAVGDYAGSQYDKLKTSNPEEAAKWADGGVYRVALHTLVGGLVGSLDGALSAGVSSAVIPKVGNEIVKLDIPEVLKQSLIMATASAIGVSVGGQVGTGTALSEATNNYLNHQENQERKKAITDCDEGDDEACNRANELTDLDKQRDISLRTACVDAVSSDACRTATIVMRQALGTYFDKTADNKPIRNVTPEDKAVLSSYTDKNELQSYVPLIRVSNQELDRVSIGNADKSQSPDLYNGDPYDVIDRNTHKNYVVVKVADQWGVIGSSDDQVYTNKAGVNGMQNSPIYAPALMGIHVEDAYAGTSVYTLNYVPNNDFVTDLALSLADKVSLGGLSTTSEAKFLSRVLQNVQDNGNQVDWVVHSRGGAIFTQAVNIALGNLSSNTVLFHSGANNELVTGLILDRAGIKFGLGTKDNPQPAYKNSDADVVPNIAGLNGNPIKWIKSIIAIPDLSKGPSDSPHTLPLGYLVEPTRYSGPYKEESNP</sequence>
<name>A0A4Y9VQM7_9PROT</name>
<dbReference type="SMART" id="SM00912">
    <property type="entry name" value="Haemagg_act"/>
    <property type="match status" value="1"/>
</dbReference>
<dbReference type="Pfam" id="PF13018">
    <property type="entry name" value="ESPR"/>
    <property type="match status" value="1"/>
</dbReference>
<dbReference type="Pfam" id="PF13332">
    <property type="entry name" value="Fil_haemagg_2"/>
    <property type="match status" value="3"/>
</dbReference>
<dbReference type="SUPFAM" id="SSF51126">
    <property type="entry name" value="Pectin lyase-like"/>
    <property type="match status" value="1"/>
</dbReference>
<feature type="compositionally biased region" description="Low complexity" evidence="1">
    <location>
        <begin position="1215"/>
        <end position="1249"/>
    </location>
</feature>
<dbReference type="InterPro" id="IPR011050">
    <property type="entry name" value="Pectin_lyase_fold/virulence"/>
</dbReference>
<feature type="domain" description="Filamentous haemagglutinin FhaB/tRNA nuclease CdiA-like TPS" evidence="2">
    <location>
        <begin position="101"/>
        <end position="221"/>
    </location>
</feature>
<evidence type="ECO:0000256" key="1">
    <source>
        <dbReference type="SAM" id="MobiDB-lite"/>
    </source>
</evidence>
<protein>
    <submittedName>
        <fullName evidence="3">Adhesin</fullName>
    </submittedName>
</protein>
<dbReference type="InterPro" id="IPR024973">
    <property type="entry name" value="ESPR"/>
</dbReference>
<dbReference type="Gene3D" id="2.160.20.10">
    <property type="entry name" value="Single-stranded right-handed beta-helix, Pectin lyase-like"/>
    <property type="match status" value="1"/>
</dbReference>
<dbReference type="EMBL" id="PQVH01000011">
    <property type="protein sequence ID" value="TFW70850.1"/>
    <property type="molecule type" value="Genomic_DNA"/>
</dbReference>
<feature type="region of interest" description="Disordered" evidence="1">
    <location>
        <begin position="1207"/>
        <end position="1249"/>
    </location>
</feature>
<dbReference type="GO" id="GO:0003824">
    <property type="term" value="F:catalytic activity"/>
    <property type="evidence" value="ECO:0007669"/>
    <property type="project" value="UniProtKB-ARBA"/>
</dbReference>
<feature type="region of interest" description="Disordered" evidence="1">
    <location>
        <begin position="1395"/>
        <end position="1416"/>
    </location>
</feature>
<evidence type="ECO:0000313" key="3">
    <source>
        <dbReference type="EMBL" id="TFW70850.1"/>
    </source>
</evidence>
<dbReference type="InterPro" id="IPR012334">
    <property type="entry name" value="Pectin_lyas_fold"/>
</dbReference>
<comment type="caution">
    <text evidence="3">The sequence shown here is derived from an EMBL/GenBank/DDBJ whole genome shotgun (WGS) entry which is preliminary data.</text>
</comment>
<dbReference type="RefSeq" id="WP_135278305.1">
    <property type="nucleotide sequence ID" value="NZ_PQVH01000011.1"/>
</dbReference>
<gene>
    <name evidence="3" type="ORF">C3Y98_09270</name>
</gene>
<dbReference type="Pfam" id="PF05860">
    <property type="entry name" value="TPS"/>
    <property type="match status" value="1"/>
</dbReference>
<feature type="region of interest" description="Disordered" evidence="1">
    <location>
        <begin position="1680"/>
        <end position="1701"/>
    </location>
</feature>
<reference evidence="3 4" key="1">
    <citation type="submission" date="2018-02" db="EMBL/GenBank/DDBJ databases">
        <title>A novel lanthanide dependent methylotroph, Methylotenera sp. La3113.</title>
        <authorList>
            <person name="Lv H."/>
            <person name="Tani A."/>
        </authorList>
    </citation>
    <scope>NUCLEOTIDE SEQUENCE [LARGE SCALE GENOMIC DNA]</scope>
    <source>
        <strain evidence="3 4">La3113</strain>
    </source>
</reference>
<organism evidence="3 4">
    <name type="scientific">Methylotenera oryzisoli</name>
    <dbReference type="NCBI Taxonomy" id="2080758"/>
    <lineage>
        <taxon>Bacteria</taxon>
        <taxon>Pseudomonadati</taxon>
        <taxon>Pseudomonadota</taxon>
        <taxon>Betaproteobacteria</taxon>
        <taxon>Nitrosomonadales</taxon>
        <taxon>Methylophilaceae</taxon>
        <taxon>Methylotenera</taxon>
    </lineage>
</organism>
<dbReference type="NCBIfam" id="TIGR01901">
    <property type="entry name" value="adhes_NPXG"/>
    <property type="match status" value="1"/>
</dbReference>
<feature type="compositionally biased region" description="Polar residues" evidence="1">
    <location>
        <begin position="1680"/>
        <end position="1700"/>
    </location>
</feature>
<dbReference type="Proteomes" id="UP000297706">
    <property type="component" value="Unassembled WGS sequence"/>
</dbReference>
<dbReference type="OrthoDB" id="5666689at2"/>
<dbReference type="InterPro" id="IPR049271">
    <property type="entry name" value="DUF6862"/>
</dbReference>
<proteinExistence type="predicted"/>
<accession>A0A4Y9VQM7</accession>